<keyword evidence="2 5" id="KW-0812">Transmembrane</keyword>
<dbReference type="AlphaFoldDB" id="A0A1T4K695"/>
<keyword evidence="4 5" id="KW-0472">Membrane</keyword>
<evidence type="ECO:0000313" key="7">
    <source>
        <dbReference type="EMBL" id="SJZ37932.1"/>
    </source>
</evidence>
<dbReference type="Pfam" id="PF06271">
    <property type="entry name" value="RDD"/>
    <property type="match status" value="1"/>
</dbReference>
<organism evidence="7 8">
    <name type="scientific">Trichlorobacter thiogenes</name>
    <dbReference type="NCBI Taxonomy" id="115783"/>
    <lineage>
        <taxon>Bacteria</taxon>
        <taxon>Pseudomonadati</taxon>
        <taxon>Thermodesulfobacteriota</taxon>
        <taxon>Desulfuromonadia</taxon>
        <taxon>Geobacterales</taxon>
        <taxon>Geobacteraceae</taxon>
        <taxon>Trichlorobacter</taxon>
    </lineage>
</organism>
<feature type="transmembrane region" description="Helical" evidence="5">
    <location>
        <begin position="29"/>
        <end position="53"/>
    </location>
</feature>
<dbReference type="STRING" id="115783.SAMN02745119_00342"/>
<evidence type="ECO:0000259" key="6">
    <source>
        <dbReference type="Pfam" id="PF06271"/>
    </source>
</evidence>
<evidence type="ECO:0000256" key="2">
    <source>
        <dbReference type="ARBA" id="ARBA00022692"/>
    </source>
</evidence>
<dbReference type="OrthoDB" id="9787732at2"/>
<sequence length="257" mass="28610">MAEQTTTLQIRTPEGIRFSLLLAGPTSRLLALLVDFSCITVATTTISTVLRLFALISQDIFMALTILSGFVISIGYGIGCEWYWQGQTVGKRLLHLRVMDEQGLKLQFSQVVIRNLLRIVDSLPALYLVGGIASLTSRKCQRLGDLAAGTIVIRTPKVQLPDLEQLGTEKFNSLAAYPHLVARLRQKVSREEGAIALRALIRREELDPAARLELFRELAALFRSQVAFPGEAVDGVSDERYVRNVVELLFEQRGRQS</sequence>
<protein>
    <submittedName>
        <fullName evidence="7">Uncharacterized membrane protein YckC, RDD family</fullName>
    </submittedName>
</protein>
<evidence type="ECO:0000256" key="5">
    <source>
        <dbReference type="SAM" id="Phobius"/>
    </source>
</evidence>
<keyword evidence="8" id="KW-1185">Reference proteome</keyword>
<dbReference type="PANTHER" id="PTHR38480">
    <property type="entry name" value="SLR0254 PROTEIN"/>
    <property type="match status" value="1"/>
</dbReference>
<evidence type="ECO:0000256" key="4">
    <source>
        <dbReference type="ARBA" id="ARBA00023136"/>
    </source>
</evidence>
<dbReference type="RefSeq" id="WP_078788637.1">
    <property type="nucleotide sequence ID" value="NZ_FUWR01000001.1"/>
</dbReference>
<reference evidence="8" key="1">
    <citation type="submission" date="2017-02" db="EMBL/GenBank/DDBJ databases">
        <authorList>
            <person name="Varghese N."/>
            <person name="Submissions S."/>
        </authorList>
    </citation>
    <scope>NUCLEOTIDE SEQUENCE [LARGE SCALE GENOMIC DNA]</scope>
    <source>
        <strain evidence="8">ATCC BAA-34</strain>
    </source>
</reference>
<dbReference type="GO" id="GO:0016020">
    <property type="term" value="C:membrane"/>
    <property type="evidence" value="ECO:0007669"/>
    <property type="project" value="UniProtKB-SubCell"/>
</dbReference>
<dbReference type="PANTHER" id="PTHR38480:SF1">
    <property type="entry name" value="SLR0254 PROTEIN"/>
    <property type="match status" value="1"/>
</dbReference>
<evidence type="ECO:0000256" key="3">
    <source>
        <dbReference type="ARBA" id="ARBA00022989"/>
    </source>
</evidence>
<accession>A0A1T4K695</accession>
<dbReference type="InterPro" id="IPR010432">
    <property type="entry name" value="RDD"/>
</dbReference>
<gene>
    <name evidence="7" type="ORF">SAMN02745119_00342</name>
</gene>
<evidence type="ECO:0000313" key="8">
    <source>
        <dbReference type="Proteomes" id="UP000190102"/>
    </source>
</evidence>
<name>A0A1T4K695_9BACT</name>
<feature type="domain" description="RDD" evidence="6">
    <location>
        <begin position="22"/>
        <end position="149"/>
    </location>
</feature>
<feature type="transmembrane region" description="Helical" evidence="5">
    <location>
        <begin position="60"/>
        <end position="84"/>
    </location>
</feature>
<dbReference type="Proteomes" id="UP000190102">
    <property type="component" value="Unassembled WGS sequence"/>
</dbReference>
<comment type="subcellular location">
    <subcellularLocation>
        <location evidence="1">Membrane</location>
        <topology evidence="1">Multi-pass membrane protein</topology>
    </subcellularLocation>
</comment>
<keyword evidence="3 5" id="KW-1133">Transmembrane helix</keyword>
<evidence type="ECO:0000256" key="1">
    <source>
        <dbReference type="ARBA" id="ARBA00004141"/>
    </source>
</evidence>
<dbReference type="EMBL" id="FUWR01000001">
    <property type="protein sequence ID" value="SJZ37932.1"/>
    <property type="molecule type" value="Genomic_DNA"/>
</dbReference>
<proteinExistence type="predicted"/>